<keyword evidence="1 8" id="KW-0436">Ligase</keyword>
<evidence type="ECO:0000256" key="5">
    <source>
        <dbReference type="ARBA" id="ARBA00024227"/>
    </source>
</evidence>
<dbReference type="EC" id="6.3.4.15" evidence="5"/>
<dbReference type="GO" id="GO:0005737">
    <property type="term" value="C:cytoplasm"/>
    <property type="evidence" value="ECO:0007669"/>
    <property type="project" value="TreeGrafter"/>
</dbReference>
<dbReference type="InterPro" id="IPR008988">
    <property type="entry name" value="Transcriptional_repressor_C"/>
</dbReference>
<dbReference type="Gene3D" id="2.30.30.100">
    <property type="match status" value="1"/>
</dbReference>
<organism evidence="8 9">
    <name type="scientific">Bradyrhizobium icense</name>
    <dbReference type="NCBI Taxonomy" id="1274631"/>
    <lineage>
        <taxon>Bacteria</taxon>
        <taxon>Pseudomonadati</taxon>
        <taxon>Pseudomonadota</taxon>
        <taxon>Alphaproteobacteria</taxon>
        <taxon>Hyphomicrobiales</taxon>
        <taxon>Nitrobacteraceae</taxon>
        <taxon>Bradyrhizobium</taxon>
    </lineage>
</organism>
<evidence type="ECO:0000259" key="7">
    <source>
        <dbReference type="PROSITE" id="PS51733"/>
    </source>
</evidence>
<evidence type="ECO:0000256" key="6">
    <source>
        <dbReference type="ARBA" id="ARBA00047846"/>
    </source>
</evidence>
<dbReference type="NCBIfam" id="TIGR00121">
    <property type="entry name" value="birA_ligase"/>
    <property type="match status" value="1"/>
</dbReference>
<dbReference type="Pfam" id="PF02237">
    <property type="entry name" value="BPL_C"/>
    <property type="match status" value="1"/>
</dbReference>
<evidence type="ECO:0000313" key="9">
    <source>
        <dbReference type="Proteomes" id="UP000092839"/>
    </source>
</evidence>
<dbReference type="InterPro" id="IPR045864">
    <property type="entry name" value="aa-tRNA-synth_II/BPL/LPL"/>
</dbReference>
<dbReference type="KEGG" id="bic:LMTR13_07930"/>
<dbReference type="InterPro" id="IPR004143">
    <property type="entry name" value="BPL_LPL_catalytic"/>
</dbReference>
<keyword evidence="2" id="KW-0547">Nucleotide-binding</keyword>
<dbReference type="SUPFAM" id="SSF50037">
    <property type="entry name" value="C-terminal domain of transcriptional repressors"/>
    <property type="match status" value="1"/>
</dbReference>
<evidence type="ECO:0000256" key="1">
    <source>
        <dbReference type="ARBA" id="ARBA00022598"/>
    </source>
</evidence>
<dbReference type="Pfam" id="PF03099">
    <property type="entry name" value="BPL_LplA_LipB"/>
    <property type="match status" value="1"/>
</dbReference>
<dbReference type="PANTHER" id="PTHR12835">
    <property type="entry name" value="BIOTIN PROTEIN LIGASE"/>
    <property type="match status" value="1"/>
</dbReference>
<feature type="domain" description="BPL/LPL catalytic" evidence="7">
    <location>
        <begin position="1"/>
        <end position="178"/>
    </location>
</feature>
<protein>
    <recommendedName>
        <fullName evidence="5">biotin--[biotin carboxyl-carrier protein] ligase</fullName>
        <ecNumber evidence="5">6.3.4.15</ecNumber>
    </recommendedName>
</protein>
<comment type="catalytic activity">
    <reaction evidence="6">
        <text>biotin + L-lysyl-[protein] + ATP = N(6)-biotinyl-L-lysyl-[protein] + AMP + diphosphate + H(+)</text>
        <dbReference type="Rhea" id="RHEA:11756"/>
        <dbReference type="Rhea" id="RHEA-COMP:9752"/>
        <dbReference type="Rhea" id="RHEA-COMP:10505"/>
        <dbReference type="ChEBI" id="CHEBI:15378"/>
        <dbReference type="ChEBI" id="CHEBI:29969"/>
        <dbReference type="ChEBI" id="CHEBI:30616"/>
        <dbReference type="ChEBI" id="CHEBI:33019"/>
        <dbReference type="ChEBI" id="CHEBI:57586"/>
        <dbReference type="ChEBI" id="CHEBI:83144"/>
        <dbReference type="ChEBI" id="CHEBI:456215"/>
        <dbReference type="EC" id="6.3.4.15"/>
    </reaction>
</comment>
<dbReference type="Gene3D" id="3.30.930.10">
    <property type="entry name" value="Bira Bifunctional Protein, Domain 2"/>
    <property type="match status" value="1"/>
</dbReference>
<dbReference type="Proteomes" id="UP000092839">
    <property type="component" value="Chromosome"/>
</dbReference>
<proteinExistence type="predicted"/>
<keyword evidence="9" id="KW-1185">Reference proteome</keyword>
<name>A0A1B1UBT2_9BRAD</name>
<sequence length="248" mass="27163">MIELIQLDEVDSTLTEAERRVRGGLRTSVVLCAQRQTRSYGRHGRWWDSPRGNLYWTAILFPDSSWPSDFGLTFASGLAVADTLRTLGFEQNRVRLKWPNDCLLDAGKVSGILLESGEISTPPSVKYILVGIGVNVTSAPLQTFYPATSILQAGIAPELSIVRDILTQSFLTRMGEWKQHGFNGWYDSYTSLLDGIGSTVQVATDRDRKNVMTGIHLGIDRSGALLLQTDAGEVHKITAGDVLGHAAS</sequence>
<gene>
    <name evidence="8" type="ORF">LMTR13_07930</name>
</gene>
<evidence type="ECO:0000256" key="4">
    <source>
        <dbReference type="ARBA" id="ARBA00023267"/>
    </source>
</evidence>
<accession>A0A1B1UBT2</accession>
<reference evidence="8 9" key="1">
    <citation type="submission" date="2016-07" db="EMBL/GenBank/DDBJ databases">
        <title>Complete genome sequence of Bradyrhizobium icense LMTR 13T, a potential inoculant strain isolated from lima bean (Phaseolus lunatus) in Peru.</title>
        <authorList>
            <person name="Ormeno-Orrillo E."/>
            <person name="Duran D."/>
            <person name="Rogel M.A."/>
            <person name="Rey L."/>
            <person name="Imperial J."/>
            <person name="Ruiz-Argueso T."/>
            <person name="Martinez-Romero E."/>
        </authorList>
    </citation>
    <scope>NUCLEOTIDE SEQUENCE [LARGE SCALE GENOMIC DNA]</scope>
    <source>
        <strain evidence="8 9">LMTR 13</strain>
    </source>
</reference>
<evidence type="ECO:0000256" key="3">
    <source>
        <dbReference type="ARBA" id="ARBA00022840"/>
    </source>
</evidence>
<evidence type="ECO:0000313" key="8">
    <source>
        <dbReference type="EMBL" id="ANW00126.1"/>
    </source>
</evidence>
<keyword evidence="4" id="KW-0092">Biotin</keyword>
<dbReference type="EMBL" id="CP016428">
    <property type="protein sequence ID" value="ANW00126.1"/>
    <property type="molecule type" value="Genomic_DNA"/>
</dbReference>
<keyword evidence="3" id="KW-0067">ATP-binding</keyword>
<evidence type="ECO:0000256" key="2">
    <source>
        <dbReference type="ARBA" id="ARBA00022741"/>
    </source>
</evidence>
<dbReference type="STRING" id="1274631.LMTR13_07930"/>
<dbReference type="GO" id="GO:0005524">
    <property type="term" value="F:ATP binding"/>
    <property type="evidence" value="ECO:0007669"/>
    <property type="project" value="UniProtKB-KW"/>
</dbReference>
<dbReference type="SUPFAM" id="SSF55681">
    <property type="entry name" value="Class II aaRS and biotin synthetases"/>
    <property type="match status" value="1"/>
</dbReference>
<dbReference type="InterPro" id="IPR003142">
    <property type="entry name" value="BPL_C"/>
</dbReference>
<dbReference type="RefSeq" id="WP_065727412.1">
    <property type="nucleotide sequence ID" value="NZ_CP016428.1"/>
</dbReference>
<dbReference type="AlphaFoldDB" id="A0A1B1UBT2"/>
<dbReference type="PANTHER" id="PTHR12835:SF5">
    <property type="entry name" value="BIOTIN--PROTEIN LIGASE"/>
    <property type="match status" value="1"/>
</dbReference>
<dbReference type="CDD" id="cd16442">
    <property type="entry name" value="BPL"/>
    <property type="match status" value="1"/>
</dbReference>
<dbReference type="GO" id="GO:0004077">
    <property type="term" value="F:biotin--[biotin carboxyl-carrier protein] ligase activity"/>
    <property type="evidence" value="ECO:0007669"/>
    <property type="project" value="UniProtKB-EC"/>
</dbReference>
<dbReference type="PROSITE" id="PS51733">
    <property type="entry name" value="BPL_LPL_CATALYTIC"/>
    <property type="match status" value="1"/>
</dbReference>
<dbReference type="InterPro" id="IPR004408">
    <property type="entry name" value="Biotin_CoA_COase_ligase"/>
</dbReference>
<dbReference type="OrthoDB" id="9807064at2"/>